<accession>A0ABP9DEJ8</accession>
<proteinExistence type="predicted"/>
<evidence type="ECO:0000313" key="2">
    <source>
        <dbReference type="Proteomes" id="UP001500298"/>
    </source>
</evidence>
<evidence type="ECO:0000313" key="1">
    <source>
        <dbReference type="EMBL" id="GAA4840755.1"/>
    </source>
</evidence>
<evidence type="ECO:0008006" key="3">
    <source>
        <dbReference type="Google" id="ProtNLM"/>
    </source>
</evidence>
<name>A0ABP9DEJ8_9BACT</name>
<dbReference type="SUPFAM" id="SSF48371">
    <property type="entry name" value="ARM repeat"/>
    <property type="match status" value="1"/>
</dbReference>
<keyword evidence="2" id="KW-1185">Reference proteome</keyword>
<sequence length="168" mass="19565">MLSELLTQRHTKEQLLAILNEHPEWTEELIDLAVSGRHPEGWRAAWLLGFVADKYRLQQRVGELIATLPDKSDGYQRELLKRIQELTLNEEQEGELFDYAVQIWESIGKIPSVRSMAMNLMLAIIQKYPELKEELTYLLEEEYLSTLSPGIRKGLEKRVGQLLMKNEE</sequence>
<protein>
    <recommendedName>
        <fullName evidence="3">HEAT repeat domain-containing protein</fullName>
    </recommendedName>
</protein>
<comment type="caution">
    <text evidence="1">The sequence shown here is derived from an EMBL/GenBank/DDBJ whole genome shotgun (WGS) entry which is preliminary data.</text>
</comment>
<gene>
    <name evidence="1" type="ORF">GCM10023331_27190</name>
</gene>
<dbReference type="InterPro" id="IPR016024">
    <property type="entry name" value="ARM-type_fold"/>
</dbReference>
<dbReference type="Proteomes" id="UP001500298">
    <property type="component" value="Unassembled WGS sequence"/>
</dbReference>
<reference evidence="2" key="1">
    <citation type="journal article" date="2019" name="Int. J. Syst. Evol. Microbiol.">
        <title>The Global Catalogue of Microorganisms (GCM) 10K type strain sequencing project: providing services to taxonomists for standard genome sequencing and annotation.</title>
        <authorList>
            <consortium name="The Broad Institute Genomics Platform"/>
            <consortium name="The Broad Institute Genome Sequencing Center for Infectious Disease"/>
            <person name="Wu L."/>
            <person name="Ma J."/>
        </authorList>
    </citation>
    <scope>NUCLEOTIDE SEQUENCE [LARGE SCALE GENOMIC DNA]</scope>
    <source>
        <strain evidence="2">JCM 18326</strain>
    </source>
</reference>
<organism evidence="1 2">
    <name type="scientific">Algivirga pacifica</name>
    <dbReference type="NCBI Taxonomy" id="1162670"/>
    <lineage>
        <taxon>Bacteria</taxon>
        <taxon>Pseudomonadati</taxon>
        <taxon>Bacteroidota</taxon>
        <taxon>Cytophagia</taxon>
        <taxon>Cytophagales</taxon>
        <taxon>Flammeovirgaceae</taxon>
        <taxon>Algivirga</taxon>
    </lineage>
</organism>
<dbReference type="EMBL" id="BAABJX010000042">
    <property type="protein sequence ID" value="GAA4840755.1"/>
    <property type="molecule type" value="Genomic_DNA"/>
</dbReference>